<keyword evidence="4 8" id="KW-0812">Transmembrane</keyword>
<reference evidence="9" key="1">
    <citation type="journal article" date="2019" name="Sci. Rep.">
        <title>Draft genome of Tanacetum cinerariifolium, the natural source of mosquito coil.</title>
        <authorList>
            <person name="Yamashiro T."/>
            <person name="Shiraishi A."/>
            <person name="Satake H."/>
            <person name="Nakayama K."/>
        </authorList>
    </citation>
    <scope>NUCLEOTIDE SEQUENCE</scope>
</reference>
<protein>
    <submittedName>
        <fullName evidence="9">Protein glutamine dumper 2-like</fullName>
    </submittedName>
</protein>
<comment type="subcellular location">
    <subcellularLocation>
        <location evidence="1">Membrane</location>
        <topology evidence="1">Single-pass membrane protein</topology>
    </subcellularLocation>
</comment>
<keyword evidence="7 8" id="KW-0472">Membrane</keyword>
<keyword evidence="6 8" id="KW-1133">Transmembrane helix</keyword>
<sequence length="126" mass="13713">MEVQANSSSSPQRSPWHSPVPYLFGGLAAMLVLIVFALLILACSYFKFNELDSLEDVERDLESNNGNLSSKMELFKIPPVFEEKYVVIMAGQANPTFLATPVSSLTTSCCSSSCGSYSRGNDESSD</sequence>
<evidence type="ECO:0000256" key="3">
    <source>
        <dbReference type="ARBA" id="ARBA00022448"/>
    </source>
</evidence>
<organism evidence="9">
    <name type="scientific">Tanacetum cinerariifolium</name>
    <name type="common">Dalmatian daisy</name>
    <name type="synonym">Chrysanthemum cinerariifolium</name>
    <dbReference type="NCBI Taxonomy" id="118510"/>
    <lineage>
        <taxon>Eukaryota</taxon>
        <taxon>Viridiplantae</taxon>
        <taxon>Streptophyta</taxon>
        <taxon>Embryophyta</taxon>
        <taxon>Tracheophyta</taxon>
        <taxon>Spermatophyta</taxon>
        <taxon>Magnoliopsida</taxon>
        <taxon>eudicotyledons</taxon>
        <taxon>Gunneridae</taxon>
        <taxon>Pentapetalae</taxon>
        <taxon>asterids</taxon>
        <taxon>campanulids</taxon>
        <taxon>Asterales</taxon>
        <taxon>Asteraceae</taxon>
        <taxon>Asteroideae</taxon>
        <taxon>Anthemideae</taxon>
        <taxon>Anthemidinae</taxon>
        <taxon>Tanacetum</taxon>
    </lineage>
</organism>
<evidence type="ECO:0000256" key="7">
    <source>
        <dbReference type="ARBA" id="ARBA00023136"/>
    </source>
</evidence>
<name>A0A6L2K9D2_TANCI</name>
<dbReference type="GO" id="GO:0080143">
    <property type="term" value="P:regulation of amino acid export"/>
    <property type="evidence" value="ECO:0007669"/>
    <property type="project" value="InterPro"/>
</dbReference>
<dbReference type="AlphaFoldDB" id="A0A6L2K9D2"/>
<evidence type="ECO:0000256" key="2">
    <source>
        <dbReference type="ARBA" id="ARBA00009977"/>
    </source>
</evidence>
<comment type="similarity">
    <text evidence="2">Belongs to the GLUTAMINE DUMPER 1 (TC 9.B.60) family.</text>
</comment>
<dbReference type="GO" id="GO:0006865">
    <property type="term" value="P:amino acid transport"/>
    <property type="evidence" value="ECO:0007669"/>
    <property type="project" value="UniProtKB-KW"/>
</dbReference>
<comment type="caution">
    <text evidence="9">The sequence shown here is derived from an EMBL/GenBank/DDBJ whole genome shotgun (WGS) entry which is preliminary data.</text>
</comment>
<accession>A0A6L2K9D2</accession>
<evidence type="ECO:0000313" key="9">
    <source>
        <dbReference type="EMBL" id="GEU46061.1"/>
    </source>
</evidence>
<dbReference type="PANTHER" id="PTHR33228:SF77">
    <property type="entry name" value="PROTEIN GLUTAMINE DUMPER 2"/>
    <property type="match status" value="1"/>
</dbReference>
<evidence type="ECO:0000256" key="5">
    <source>
        <dbReference type="ARBA" id="ARBA00022970"/>
    </source>
</evidence>
<gene>
    <name evidence="9" type="ORF">Tci_018039</name>
</gene>
<dbReference type="InterPro" id="IPR040359">
    <property type="entry name" value="GDU"/>
</dbReference>
<evidence type="ECO:0000256" key="8">
    <source>
        <dbReference type="SAM" id="Phobius"/>
    </source>
</evidence>
<dbReference type="EMBL" id="BKCJ010002073">
    <property type="protein sequence ID" value="GEU46061.1"/>
    <property type="molecule type" value="Genomic_DNA"/>
</dbReference>
<keyword evidence="5" id="KW-0029">Amino-acid transport</keyword>
<evidence type="ECO:0000256" key="6">
    <source>
        <dbReference type="ARBA" id="ARBA00022989"/>
    </source>
</evidence>
<dbReference type="PANTHER" id="PTHR33228">
    <property type="entry name" value="PROTEIN GLUTAMINE DUMPER 4-RELATED"/>
    <property type="match status" value="1"/>
</dbReference>
<feature type="transmembrane region" description="Helical" evidence="8">
    <location>
        <begin position="20"/>
        <end position="46"/>
    </location>
</feature>
<keyword evidence="3" id="KW-0813">Transport</keyword>
<dbReference type="GO" id="GO:0016020">
    <property type="term" value="C:membrane"/>
    <property type="evidence" value="ECO:0007669"/>
    <property type="project" value="UniProtKB-SubCell"/>
</dbReference>
<evidence type="ECO:0000256" key="1">
    <source>
        <dbReference type="ARBA" id="ARBA00004167"/>
    </source>
</evidence>
<proteinExistence type="inferred from homology"/>
<evidence type="ECO:0000256" key="4">
    <source>
        <dbReference type="ARBA" id="ARBA00022692"/>
    </source>
</evidence>